<dbReference type="OrthoDB" id="64353at2759"/>
<dbReference type="GO" id="GO:0005847">
    <property type="term" value="C:mRNA cleavage and polyadenylation specificity factor complex"/>
    <property type="evidence" value="ECO:0007669"/>
    <property type="project" value="EnsemblFungi"/>
</dbReference>
<organism evidence="7 8">
    <name type="scientific">Lipomyces starkeyi NRRL Y-11557</name>
    <dbReference type="NCBI Taxonomy" id="675824"/>
    <lineage>
        <taxon>Eukaryota</taxon>
        <taxon>Fungi</taxon>
        <taxon>Dikarya</taxon>
        <taxon>Ascomycota</taxon>
        <taxon>Saccharomycotina</taxon>
        <taxon>Lipomycetes</taxon>
        <taxon>Lipomycetales</taxon>
        <taxon>Lipomycetaceae</taxon>
        <taxon>Lipomyces</taxon>
    </lineage>
</organism>
<dbReference type="EMBL" id="KV454291">
    <property type="protein sequence ID" value="ODQ74938.1"/>
    <property type="molecule type" value="Genomic_DNA"/>
</dbReference>
<keyword evidence="3 4" id="KW-0539">Nucleus</keyword>
<comment type="similarity">
    <text evidence="4">Belongs to the metallo-beta-lactamase superfamily. RNA-metabolizing metallo-beta-lactamase-like family. CPSF2/YSH1 subfamily.</text>
</comment>
<keyword evidence="2 4" id="KW-0507">mRNA processing</keyword>
<evidence type="ECO:0000256" key="1">
    <source>
        <dbReference type="ARBA" id="ARBA00004123"/>
    </source>
</evidence>
<protein>
    <recommendedName>
        <fullName evidence="4">Cleavage and polyadenylation specificity factor subunit 2</fullName>
    </recommendedName>
    <alternativeName>
        <fullName evidence="4">Cleavage and polyadenylation specificity factor 100 kDa subunit</fullName>
    </alternativeName>
</protein>
<dbReference type="AlphaFoldDB" id="A0A1E3QBJ8"/>
<gene>
    <name evidence="7" type="ORF">LIPSTDRAFT_69079</name>
</gene>
<evidence type="ECO:0000256" key="5">
    <source>
        <dbReference type="SAM" id="MobiDB-lite"/>
    </source>
</evidence>
<sequence>MFTFTPLLGAASSAATTLASQSLLTFDQNVRVLIDVGWNDKFDLKLLSELERITPTIDLILLTHATISHLGAYVYACKRFPGFDAIPVYATLPVINMGRMATIDAYSTAWFTAPAIMASSACPQEEPIQPSDIDTIFDKIHALKYSQQLTLTAKLSSLRLTAHNAGHTLGGTLWRLHYGQEDIVYAVDWNHAVERHLNSSALLTAPEQLSRPTALICGARAGSGIRRREDLLLSAILRGVERGGSVFMPTSTSSRALELCHLLDSIWVERKYTIPLMFVSRTGARTIAYARSMLEWMSPAIVREWEEKGTSPFVFKSLKIVTSEDEVRDIKGPKVVLASGQGLEWGVSREVFARLSDDPNNIAIFTQDADCESFAGEILMLWKAATEGTMTDDGGASGPNFSRINVQQQLEIRKCVPLQGEELEAYLAEEKARKNLADRQTAMDLKNRNILDQPDSESEISESEEEQEDEDGEDMEANKSELGIFSLMQDNDVYDFDVRGAKSLKHKMFPYVPRRIRRDPYGDVIRVEDYVRAEERDEGVTGDSTENVQGANGTIGKKRKWTDEDEKSTVIPSKTMLEYVNIEIRCEITFIEYEGLADARSMQMIVPQIQARKLILISDTIDRVNTLAELLRDAGIQDIYIPLSGKSVNASMDANAYVLTLSDDLAHQLNWQDTVSGEYKVAQLKGKLIMKDSSISNASSQGPEQRDSPQSHLKEVTLGRLATRRDLAIASTQTKPLFVGDIRLAELRRRLMAEGHHAEFRGEGVLLCDGHVSVRKLENSNVLIEGGVGIKFYEIRKIVDSFLARIV</sequence>
<dbReference type="InterPro" id="IPR025069">
    <property type="entry name" value="Cpsf2_C"/>
</dbReference>
<dbReference type="InterPro" id="IPR035639">
    <property type="entry name" value="CPSF2_MBL"/>
</dbReference>
<dbReference type="CDD" id="cd16293">
    <property type="entry name" value="CPSF2-like_MBL-fold"/>
    <property type="match status" value="1"/>
</dbReference>
<comment type="subcellular location">
    <subcellularLocation>
        <location evidence="1 4">Nucleus</location>
    </subcellularLocation>
</comment>
<proteinExistence type="inferred from homology"/>
<dbReference type="Pfam" id="PF16661">
    <property type="entry name" value="Lactamase_B_6"/>
    <property type="match status" value="1"/>
</dbReference>
<accession>A0A1E3QBJ8</accession>
<evidence type="ECO:0000313" key="7">
    <source>
        <dbReference type="EMBL" id="ODQ74938.1"/>
    </source>
</evidence>
<reference evidence="7 8" key="1">
    <citation type="journal article" date="2016" name="Proc. Natl. Acad. Sci. U.S.A.">
        <title>Comparative genomics of biotechnologically important yeasts.</title>
        <authorList>
            <person name="Riley R."/>
            <person name="Haridas S."/>
            <person name="Wolfe K.H."/>
            <person name="Lopes M.R."/>
            <person name="Hittinger C.T."/>
            <person name="Goeker M."/>
            <person name="Salamov A.A."/>
            <person name="Wisecaver J.H."/>
            <person name="Long T.M."/>
            <person name="Calvey C.H."/>
            <person name="Aerts A.L."/>
            <person name="Barry K.W."/>
            <person name="Choi C."/>
            <person name="Clum A."/>
            <person name="Coughlan A.Y."/>
            <person name="Deshpande S."/>
            <person name="Douglass A.P."/>
            <person name="Hanson S.J."/>
            <person name="Klenk H.-P."/>
            <person name="LaButti K.M."/>
            <person name="Lapidus A."/>
            <person name="Lindquist E.A."/>
            <person name="Lipzen A.M."/>
            <person name="Meier-Kolthoff J.P."/>
            <person name="Ohm R.A."/>
            <person name="Otillar R.P."/>
            <person name="Pangilinan J.L."/>
            <person name="Peng Y."/>
            <person name="Rokas A."/>
            <person name="Rosa C.A."/>
            <person name="Scheuner C."/>
            <person name="Sibirny A.A."/>
            <person name="Slot J.C."/>
            <person name="Stielow J.B."/>
            <person name="Sun H."/>
            <person name="Kurtzman C.P."/>
            <person name="Blackwell M."/>
            <person name="Grigoriev I.V."/>
            <person name="Jeffries T.W."/>
        </authorList>
    </citation>
    <scope>NUCLEOTIDE SEQUENCE [LARGE SCALE GENOMIC DNA]</scope>
    <source>
        <strain evidence="7 8">NRRL Y-11557</strain>
    </source>
</reference>
<dbReference type="SUPFAM" id="SSF56281">
    <property type="entry name" value="Metallo-hydrolase/oxidoreductase"/>
    <property type="match status" value="1"/>
</dbReference>
<dbReference type="InterPro" id="IPR001279">
    <property type="entry name" value="Metallo-B-lactamas"/>
</dbReference>
<dbReference type="GO" id="GO:0006397">
    <property type="term" value="P:mRNA processing"/>
    <property type="evidence" value="ECO:0007669"/>
    <property type="project" value="UniProtKB-KW"/>
</dbReference>
<dbReference type="Gene3D" id="3.60.15.10">
    <property type="entry name" value="Ribonuclease Z/Hydroxyacylglutathione hydrolase-like"/>
    <property type="match status" value="1"/>
</dbReference>
<keyword evidence="4" id="KW-0694">RNA-binding</keyword>
<evidence type="ECO:0000256" key="2">
    <source>
        <dbReference type="ARBA" id="ARBA00022664"/>
    </source>
</evidence>
<keyword evidence="8" id="KW-1185">Reference proteome</keyword>
<dbReference type="InterPro" id="IPR022712">
    <property type="entry name" value="Beta_Casp"/>
</dbReference>
<dbReference type="InterPro" id="IPR036866">
    <property type="entry name" value="RibonucZ/Hydroxyglut_hydro"/>
</dbReference>
<evidence type="ECO:0000259" key="6">
    <source>
        <dbReference type="SMART" id="SM01027"/>
    </source>
</evidence>
<name>A0A1E3QBJ8_LIPST</name>
<dbReference type="PANTHER" id="PTHR45922:SF1">
    <property type="entry name" value="CLEAVAGE AND POLYADENYLATION SPECIFICITY FACTOR SUBUNIT 2"/>
    <property type="match status" value="1"/>
</dbReference>
<feature type="compositionally biased region" description="Acidic residues" evidence="5">
    <location>
        <begin position="454"/>
        <end position="475"/>
    </location>
</feature>
<feature type="region of interest" description="Disordered" evidence="5">
    <location>
        <begin position="444"/>
        <end position="476"/>
    </location>
</feature>
<dbReference type="InterPro" id="IPR027075">
    <property type="entry name" value="CPSF2"/>
</dbReference>
<dbReference type="SMART" id="SM01027">
    <property type="entry name" value="Beta-Casp"/>
    <property type="match status" value="1"/>
</dbReference>
<dbReference type="Proteomes" id="UP000094385">
    <property type="component" value="Unassembled WGS sequence"/>
</dbReference>
<evidence type="ECO:0000256" key="3">
    <source>
        <dbReference type="ARBA" id="ARBA00023242"/>
    </source>
</evidence>
<evidence type="ECO:0000313" key="8">
    <source>
        <dbReference type="Proteomes" id="UP000094385"/>
    </source>
</evidence>
<dbReference type="Pfam" id="PF10996">
    <property type="entry name" value="Beta-Casp"/>
    <property type="match status" value="1"/>
</dbReference>
<evidence type="ECO:0000256" key="4">
    <source>
        <dbReference type="RuleBase" id="RU365006"/>
    </source>
</evidence>
<feature type="domain" description="Beta-Casp" evidence="6">
    <location>
        <begin position="256"/>
        <end position="378"/>
    </location>
</feature>
<dbReference type="GO" id="GO:0003723">
    <property type="term" value="F:RNA binding"/>
    <property type="evidence" value="ECO:0007669"/>
    <property type="project" value="UniProtKB-KW"/>
</dbReference>
<dbReference type="Pfam" id="PF13299">
    <property type="entry name" value="CPSF100_C"/>
    <property type="match status" value="1"/>
</dbReference>
<dbReference type="STRING" id="675824.A0A1E3QBJ8"/>
<dbReference type="PANTHER" id="PTHR45922">
    <property type="entry name" value="CLEAVAGE AND POLYADENYLATION SPECIFICITY FACTOR SUBUNIT 2"/>
    <property type="match status" value="1"/>
</dbReference>